<dbReference type="CDD" id="cd12148">
    <property type="entry name" value="fungal_TF_MHR"/>
    <property type="match status" value="1"/>
</dbReference>
<dbReference type="InterPro" id="IPR052202">
    <property type="entry name" value="Yeast_MetPath_Reg"/>
</dbReference>
<feature type="domain" description="Xylanolytic transcriptional activator regulatory" evidence="9">
    <location>
        <begin position="246"/>
        <end position="319"/>
    </location>
</feature>
<dbReference type="GeneID" id="27333665"/>
<evidence type="ECO:0000256" key="5">
    <source>
        <dbReference type="ARBA" id="ARBA00023125"/>
    </source>
</evidence>
<dbReference type="VEuPathDB" id="FungiDB:PV08_06582"/>
<dbReference type="OrthoDB" id="189997at2759"/>
<feature type="region of interest" description="Disordered" evidence="8">
    <location>
        <begin position="583"/>
        <end position="642"/>
    </location>
</feature>
<keyword evidence="6" id="KW-0804">Transcription</keyword>
<dbReference type="Pfam" id="PF04082">
    <property type="entry name" value="Fungal_trans"/>
    <property type="match status" value="1"/>
</dbReference>
<gene>
    <name evidence="10" type="ORF">PV08_06582</name>
</gene>
<name>A0A0D1ZUZ9_9EURO</name>
<dbReference type="SMART" id="SM00906">
    <property type="entry name" value="Fungal_trans"/>
    <property type="match status" value="1"/>
</dbReference>
<keyword evidence="3" id="KW-0862">Zinc</keyword>
<organism evidence="10 11">
    <name type="scientific">Exophiala spinifera</name>
    <dbReference type="NCBI Taxonomy" id="91928"/>
    <lineage>
        <taxon>Eukaryota</taxon>
        <taxon>Fungi</taxon>
        <taxon>Dikarya</taxon>
        <taxon>Ascomycota</taxon>
        <taxon>Pezizomycotina</taxon>
        <taxon>Eurotiomycetes</taxon>
        <taxon>Chaetothyriomycetidae</taxon>
        <taxon>Chaetothyriales</taxon>
        <taxon>Herpotrichiellaceae</taxon>
        <taxon>Exophiala</taxon>
    </lineage>
</organism>
<evidence type="ECO:0000256" key="6">
    <source>
        <dbReference type="ARBA" id="ARBA00023163"/>
    </source>
</evidence>
<dbReference type="GO" id="GO:0043565">
    <property type="term" value="F:sequence-specific DNA binding"/>
    <property type="evidence" value="ECO:0007669"/>
    <property type="project" value="TreeGrafter"/>
</dbReference>
<accession>A0A0D1ZUZ9</accession>
<evidence type="ECO:0000256" key="4">
    <source>
        <dbReference type="ARBA" id="ARBA00023015"/>
    </source>
</evidence>
<dbReference type="PANTHER" id="PTHR47782:SF12">
    <property type="entry name" value="ZN(II)2CYS6 TRANSCRIPTION FACTOR (EUROFUNG)"/>
    <property type="match status" value="1"/>
</dbReference>
<evidence type="ECO:0000313" key="10">
    <source>
        <dbReference type="EMBL" id="KIW16527.1"/>
    </source>
</evidence>
<protein>
    <recommendedName>
        <fullName evidence="9">Xylanolytic transcriptional activator regulatory domain-containing protein</fullName>
    </recommendedName>
</protein>
<keyword evidence="11" id="KW-1185">Reference proteome</keyword>
<sequence length="708" mass="78496">MLEDRVGTLEARLSSVEPSQLQYLEDLNDDAPPQSRFDNHPRTTRPQQTTTSPPSNSLTLGLGVLSSVAAAEPHYFGSSSGLSLAHFVQTAIDSGPNIGSQVALPLLADRPFSNHAPSSQTLPASLPTAKSGCVFIKAYFTSVHPLYPFLDRKAVWEMHERHTREHQTRSDGSPLDLAVLHLVYAIGSRCLELLGSSKVSRHTPQSHFLAALRYVPEEIKWTSLRSIEITLLLGIHSMRSPSGTSVWHLCGLALRQCLELGLHKQRAVPDHQLLQDQKRKRLFWSTLIFERKTALVLGRPFAVSDKEIDADLPLDVNDGEDDATALAAARRRPPAADDNPAAPLSNMSLHRHHIQLYRIHTKIRFTLHALKHSQQPERLREKIALRFRELEGWRAGVLDQYSNTPLDLNVGVDSLPASEANDSSDSDAERTHRARRTVEIEKTELLLEYNKAQRSLFQPLMTEGQSHYTFGASEYAACAEASGQICQLYRRLHRLSPTPFTLRDLHAVFVAGFTLIYCICNRPSLYNAQHAGDIGACSTVLYVISEQWTSAKKYRDAFEIVSERMIERKRNVVEAGLIQGKNAEVGDGSQSRRSRVTKPVMGGRDRSSARRGVGRISQDSDTPRNQLTGNTPSSTTPCDVGVDDHSVFGSYTDLQDITNLTEADNANADFDPGTLNEFSFGLDLDSDLDDIGGLLTNEGLEWFTGAVL</sequence>
<dbReference type="Proteomes" id="UP000053328">
    <property type="component" value="Unassembled WGS sequence"/>
</dbReference>
<feature type="region of interest" description="Disordered" evidence="8">
    <location>
        <begin position="415"/>
        <end position="434"/>
    </location>
</feature>
<dbReference type="GO" id="GO:0045944">
    <property type="term" value="P:positive regulation of transcription by RNA polymerase II"/>
    <property type="evidence" value="ECO:0007669"/>
    <property type="project" value="TreeGrafter"/>
</dbReference>
<keyword evidence="4" id="KW-0805">Transcription regulation</keyword>
<keyword evidence="2" id="KW-0479">Metal-binding</keyword>
<reference evidence="10 11" key="1">
    <citation type="submission" date="2015-01" db="EMBL/GenBank/DDBJ databases">
        <title>The Genome Sequence of Exophiala spinifera CBS89968.</title>
        <authorList>
            <consortium name="The Broad Institute Genomics Platform"/>
            <person name="Cuomo C."/>
            <person name="de Hoog S."/>
            <person name="Gorbushina A."/>
            <person name="Stielow B."/>
            <person name="Teixiera M."/>
            <person name="Abouelleil A."/>
            <person name="Chapman S.B."/>
            <person name="Priest M."/>
            <person name="Young S.K."/>
            <person name="Wortman J."/>
            <person name="Nusbaum C."/>
            <person name="Birren B."/>
        </authorList>
    </citation>
    <scope>NUCLEOTIDE SEQUENCE [LARGE SCALE GENOMIC DNA]</scope>
    <source>
        <strain evidence="10 11">CBS 89968</strain>
    </source>
</reference>
<dbReference type="GO" id="GO:0008270">
    <property type="term" value="F:zinc ion binding"/>
    <property type="evidence" value="ECO:0007669"/>
    <property type="project" value="InterPro"/>
</dbReference>
<evidence type="ECO:0000313" key="11">
    <source>
        <dbReference type="Proteomes" id="UP000053328"/>
    </source>
</evidence>
<dbReference type="STRING" id="91928.A0A0D1ZUZ9"/>
<keyword evidence="5" id="KW-0238">DNA-binding</keyword>
<dbReference type="HOGENOM" id="CLU_012331_4_2_1"/>
<dbReference type="GO" id="GO:0005634">
    <property type="term" value="C:nucleus"/>
    <property type="evidence" value="ECO:0007669"/>
    <property type="project" value="UniProtKB-SubCell"/>
</dbReference>
<feature type="compositionally biased region" description="Polar residues" evidence="8">
    <location>
        <begin position="617"/>
        <end position="637"/>
    </location>
</feature>
<feature type="region of interest" description="Disordered" evidence="8">
    <location>
        <begin position="27"/>
        <end position="58"/>
    </location>
</feature>
<evidence type="ECO:0000256" key="8">
    <source>
        <dbReference type="SAM" id="MobiDB-lite"/>
    </source>
</evidence>
<keyword evidence="7" id="KW-0539">Nucleus</keyword>
<evidence type="ECO:0000256" key="2">
    <source>
        <dbReference type="ARBA" id="ARBA00022723"/>
    </source>
</evidence>
<evidence type="ECO:0000256" key="1">
    <source>
        <dbReference type="ARBA" id="ARBA00004123"/>
    </source>
</evidence>
<dbReference type="GO" id="GO:0000981">
    <property type="term" value="F:DNA-binding transcription factor activity, RNA polymerase II-specific"/>
    <property type="evidence" value="ECO:0007669"/>
    <property type="project" value="TreeGrafter"/>
</dbReference>
<dbReference type="InterPro" id="IPR007219">
    <property type="entry name" value="XnlR_reg_dom"/>
</dbReference>
<dbReference type="EMBL" id="KN847495">
    <property type="protein sequence ID" value="KIW16527.1"/>
    <property type="molecule type" value="Genomic_DNA"/>
</dbReference>
<comment type="subcellular location">
    <subcellularLocation>
        <location evidence="1">Nucleus</location>
    </subcellularLocation>
</comment>
<dbReference type="RefSeq" id="XP_016236743.1">
    <property type="nucleotide sequence ID" value="XM_016380916.1"/>
</dbReference>
<evidence type="ECO:0000256" key="3">
    <source>
        <dbReference type="ARBA" id="ARBA00022833"/>
    </source>
</evidence>
<evidence type="ECO:0000259" key="9">
    <source>
        <dbReference type="SMART" id="SM00906"/>
    </source>
</evidence>
<dbReference type="AlphaFoldDB" id="A0A0D1ZUZ9"/>
<evidence type="ECO:0000256" key="7">
    <source>
        <dbReference type="ARBA" id="ARBA00023242"/>
    </source>
</evidence>
<feature type="region of interest" description="Disordered" evidence="8">
    <location>
        <begin position="1"/>
        <end position="20"/>
    </location>
</feature>
<dbReference type="GO" id="GO:0006351">
    <property type="term" value="P:DNA-templated transcription"/>
    <property type="evidence" value="ECO:0007669"/>
    <property type="project" value="InterPro"/>
</dbReference>
<proteinExistence type="predicted"/>
<feature type="compositionally biased region" description="Low complexity" evidence="8">
    <location>
        <begin position="44"/>
        <end position="58"/>
    </location>
</feature>
<dbReference type="PANTHER" id="PTHR47782">
    <property type="entry name" value="ZN(II)2CYS6 TRANSCRIPTION FACTOR (EUROFUNG)-RELATED"/>
    <property type="match status" value="1"/>
</dbReference>